<dbReference type="EMBL" id="JBBAXC010000011">
    <property type="protein sequence ID" value="MEI5908246.1"/>
    <property type="molecule type" value="Genomic_DNA"/>
</dbReference>
<comment type="caution">
    <text evidence="1">The sequence shown here is derived from an EMBL/GenBank/DDBJ whole genome shotgun (WGS) entry which is preliminary data.</text>
</comment>
<gene>
    <name evidence="1" type="ORF">WAK64_14400</name>
</gene>
<name>A0ABU8HGD2_9BACI</name>
<protein>
    <submittedName>
        <fullName evidence="1">Uncharacterized protein</fullName>
    </submittedName>
</protein>
<accession>A0ABU8HGD2</accession>
<sequence length="179" mass="20926">MLSVVIDLSNLEFVEELLRAYKFTKQKETYVLKKKNNIFINATINHSSCKLKTEFSPHLTLEQYEEIHDIHVHLIKELNTTKYDDRNSLLGYLQNGEKAYIITNWEKWYSFLQEAKYKSLEGKKVMIQDESKQELASGLFLSYDSDPNTAKITRCTVITLFGERTFKGDGLTIEPTNEW</sequence>
<dbReference type="RefSeq" id="WP_336587684.1">
    <property type="nucleotide sequence ID" value="NZ_JBBAXC010000011.1"/>
</dbReference>
<proteinExistence type="predicted"/>
<dbReference type="Proteomes" id="UP001312865">
    <property type="component" value="Unassembled WGS sequence"/>
</dbReference>
<evidence type="ECO:0000313" key="1">
    <source>
        <dbReference type="EMBL" id="MEI5908246.1"/>
    </source>
</evidence>
<evidence type="ECO:0000313" key="2">
    <source>
        <dbReference type="Proteomes" id="UP001312865"/>
    </source>
</evidence>
<keyword evidence="2" id="KW-1185">Reference proteome</keyword>
<reference evidence="1 2" key="1">
    <citation type="journal article" date="2018" name="J. Microbiol.">
        <title>Bacillus spongiae sp. nov., isolated from sponge of Jeju Island.</title>
        <authorList>
            <person name="Lee G.E."/>
            <person name="Im W.T."/>
            <person name="Park J.S."/>
        </authorList>
    </citation>
    <scope>NUCLEOTIDE SEQUENCE [LARGE SCALE GENOMIC DNA]</scope>
    <source>
        <strain evidence="1 2">135PIL107-10</strain>
    </source>
</reference>
<organism evidence="1 2">
    <name type="scientific">Bacillus spongiae</name>
    <dbReference type="NCBI Taxonomy" id="2683610"/>
    <lineage>
        <taxon>Bacteria</taxon>
        <taxon>Bacillati</taxon>
        <taxon>Bacillota</taxon>
        <taxon>Bacilli</taxon>
        <taxon>Bacillales</taxon>
        <taxon>Bacillaceae</taxon>
        <taxon>Bacillus</taxon>
    </lineage>
</organism>